<evidence type="ECO:0000256" key="2">
    <source>
        <dbReference type="ARBA" id="ARBA00023015"/>
    </source>
</evidence>
<keyword evidence="4" id="KW-0804">Transcription</keyword>
<dbReference type="InterPro" id="IPR007627">
    <property type="entry name" value="RNA_pol_sigma70_r2"/>
</dbReference>
<proteinExistence type="inferred from homology"/>
<dbReference type="Proteomes" id="UP000178485">
    <property type="component" value="Chromosome i"/>
</dbReference>
<dbReference type="InterPro" id="IPR036388">
    <property type="entry name" value="WH-like_DNA-bd_sf"/>
</dbReference>
<keyword evidence="3" id="KW-0731">Sigma factor</keyword>
<evidence type="ECO:0000259" key="5">
    <source>
        <dbReference type="SMART" id="SM00421"/>
    </source>
</evidence>
<evidence type="ECO:0000256" key="3">
    <source>
        <dbReference type="ARBA" id="ARBA00023082"/>
    </source>
</evidence>
<dbReference type="NCBIfam" id="TIGR02937">
    <property type="entry name" value="sigma70-ECF"/>
    <property type="match status" value="1"/>
</dbReference>
<dbReference type="SMART" id="SM00421">
    <property type="entry name" value="HTH_LUXR"/>
    <property type="match status" value="1"/>
</dbReference>
<dbReference type="InterPro" id="IPR039425">
    <property type="entry name" value="RNA_pol_sigma-70-like"/>
</dbReference>
<evidence type="ECO:0000256" key="1">
    <source>
        <dbReference type="ARBA" id="ARBA00010641"/>
    </source>
</evidence>
<dbReference type="Pfam" id="PF08281">
    <property type="entry name" value="Sigma70_r4_2"/>
    <property type="match status" value="1"/>
</dbReference>
<dbReference type="KEGG" id="pmuc:ING2E5A_1413"/>
<name>A0A1G4G6V3_9BACT</name>
<feature type="domain" description="HTH luxR-type" evidence="5">
    <location>
        <begin position="123"/>
        <end position="181"/>
    </location>
</feature>
<dbReference type="GO" id="GO:0016987">
    <property type="term" value="F:sigma factor activity"/>
    <property type="evidence" value="ECO:0007669"/>
    <property type="project" value="UniProtKB-KW"/>
</dbReference>
<protein>
    <recommendedName>
        <fullName evidence="5">HTH luxR-type domain-containing protein</fullName>
    </recommendedName>
</protein>
<dbReference type="Gene3D" id="1.10.1740.10">
    <property type="match status" value="1"/>
</dbReference>
<dbReference type="STRING" id="1642646.ING2E5A_1413"/>
<reference evidence="6 7" key="1">
    <citation type="submission" date="2016-08" db="EMBL/GenBank/DDBJ databases">
        <authorList>
            <person name="Seilhamer J.J."/>
        </authorList>
    </citation>
    <scope>NUCLEOTIDE SEQUENCE [LARGE SCALE GENOMIC DNA]</scope>
    <source>
        <strain evidence="6">ING2-E5A</strain>
    </source>
</reference>
<dbReference type="Gene3D" id="1.10.10.10">
    <property type="entry name" value="Winged helix-like DNA-binding domain superfamily/Winged helix DNA-binding domain"/>
    <property type="match status" value="1"/>
</dbReference>
<evidence type="ECO:0000256" key="4">
    <source>
        <dbReference type="ARBA" id="ARBA00023163"/>
    </source>
</evidence>
<dbReference type="SUPFAM" id="SSF88659">
    <property type="entry name" value="Sigma3 and sigma4 domains of RNA polymerase sigma factors"/>
    <property type="match status" value="1"/>
</dbReference>
<evidence type="ECO:0000313" key="6">
    <source>
        <dbReference type="EMBL" id="SCM57591.1"/>
    </source>
</evidence>
<dbReference type="InterPro" id="IPR013324">
    <property type="entry name" value="RNA_pol_sigma_r3/r4-like"/>
</dbReference>
<dbReference type="InterPro" id="IPR013249">
    <property type="entry name" value="RNA_pol_sigma70_r4_t2"/>
</dbReference>
<dbReference type="AlphaFoldDB" id="A0A1G4G6V3"/>
<gene>
    <name evidence="6" type="ORF">ING2E5A_1413</name>
</gene>
<dbReference type="SUPFAM" id="SSF88946">
    <property type="entry name" value="Sigma2 domain of RNA polymerase sigma factors"/>
    <property type="match status" value="1"/>
</dbReference>
<dbReference type="InterPro" id="IPR014284">
    <property type="entry name" value="RNA_pol_sigma-70_dom"/>
</dbReference>
<dbReference type="GO" id="GO:0006352">
    <property type="term" value="P:DNA-templated transcription initiation"/>
    <property type="evidence" value="ECO:0007669"/>
    <property type="project" value="InterPro"/>
</dbReference>
<accession>A0A1G4G6V3</accession>
<keyword evidence="7" id="KW-1185">Reference proteome</keyword>
<dbReference type="InterPro" id="IPR000792">
    <property type="entry name" value="Tscrpt_reg_LuxR_C"/>
</dbReference>
<evidence type="ECO:0000313" key="7">
    <source>
        <dbReference type="Proteomes" id="UP000178485"/>
    </source>
</evidence>
<dbReference type="Pfam" id="PF04542">
    <property type="entry name" value="Sigma70_r2"/>
    <property type="match status" value="1"/>
</dbReference>
<dbReference type="RefSeq" id="WP_071136765.1">
    <property type="nucleotide sequence ID" value="NZ_LT608328.1"/>
</dbReference>
<organism evidence="6 7">
    <name type="scientific">Petrimonas mucosa</name>
    <dbReference type="NCBI Taxonomy" id="1642646"/>
    <lineage>
        <taxon>Bacteria</taxon>
        <taxon>Pseudomonadati</taxon>
        <taxon>Bacteroidota</taxon>
        <taxon>Bacteroidia</taxon>
        <taxon>Bacteroidales</taxon>
        <taxon>Dysgonomonadaceae</taxon>
        <taxon>Petrimonas</taxon>
    </lineage>
</organism>
<comment type="similarity">
    <text evidence="1">Belongs to the sigma-70 factor family. ECF subfamily.</text>
</comment>
<dbReference type="PANTHER" id="PTHR43133:SF46">
    <property type="entry name" value="RNA POLYMERASE SIGMA-70 FACTOR ECF SUBFAMILY"/>
    <property type="match status" value="1"/>
</dbReference>
<dbReference type="GO" id="GO:0003677">
    <property type="term" value="F:DNA binding"/>
    <property type="evidence" value="ECO:0007669"/>
    <property type="project" value="InterPro"/>
</dbReference>
<dbReference type="PANTHER" id="PTHR43133">
    <property type="entry name" value="RNA POLYMERASE ECF-TYPE SIGMA FACTO"/>
    <property type="match status" value="1"/>
</dbReference>
<dbReference type="CDD" id="cd06171">
    <property type="entry name" value="Sigma70_r4"/>
    <property type="match status" value="1"/>
</dbReference>
<keyword evidence="2" id="KW-0805">Transcription regulation</keyword>
<dbReference type="InterPro" id="IPR013325">
    <property type="entry name" value="RNA_pol_sigma_r2"/>
</dbReference>
<sequence>MPAIKFSDIASTYNEYLDTLYAYALHLGFDDHTAMDAIHDLFYKLCTQHSSLKEIDNLKFYLFRSLRNRLVDLHRTKRECLSLHLMGEHEGVDLPFQLNVTVEDELIDKEEAEKIREKVENVLSRLTPRQREVIYLRYLQGCSYEEISEIMCMSVAGSRNLVSRSIAKLRVASLATFTIFLMVH</sequence>
<dbReference type="EMBL" id="LT608328">
    <property type="protein sequence ID" value="SCM57591.1"/>
    <property type="molecule type" value="Genomic_DNA"/>
</dbReference>